<organism evidence="1 2">
    <name type="scientific">Babesia ovis</name>
    <dbReference type="NCBI Taxonomy" id="5869"/>
    <lineage>
        <taxon>Eukaryota</taxon>
        <taxon>Sar</taxon>
        <taxon>Alveolata</taxon>
        <taxon>Apicomplexa</taxon>
        <taxon>Aconoidasida</taxon>
        <taxon>Piroplasmida</taxon>
        <taxon>Babesiidae</taxon>
        <taxon>Babesia</taxon>
    </lineage>
</organism>
<dbReference type="Proteomes" id="UP001057455">
    <property type="component" value="Unassembled WGS sequence"/>
</dbReference>
<reference evidence="1" key="1">
    <citation type="submission" date="2019-12" db="EMBL/GenBank/DDBJ databases">
        <title>Genome sequence of Babesia ovis.</title>
        <authorList>
            <person name="Yamagishi J."/>
            <person name="Sevinc F."/>
            <person name="Xuan X."/>
        </authorList>
    </citation>
    <scope>NUCLEOTIDE SEQUENCE</scope>
    <source>
        <strain evidence="1">Selcuk</strain>
    </source>
</reference>
<accession>A0A9W5TCJ9</accession>
<proteinExistence type="predicted"/>
<protein>
    <submittedName>
        <fullName evidence="1">Isoleucyl-tRNA synthase, putative</fullName>
    </submittedName>
</protein>
<dbReference type="OrthoDB" id="365313at2759"/>
<name>A0A9W5TCJ9_BABOV</name>
<sequence>MVAPSSLYTLIATIGTYTLTPVGSTIANLEVMHSGEPDNITEKPMNTANVEKESEINDIVNNVALKKELSESAEKLEQSVKTNAESRKTLDDITKEQDHIADEIGHVKLDRIKELNEKKSALLKKIAAIGKTLRVEHDARFPHLVGQPIIVVAKNEEDTMRTANTLAHIEGLRDTMNKIRSPCSSLEHIRSETLKTKRSSNHNRFAVVQKTLDSMSAEERLNYDLKMIEHYEGIIRELEDGIAEADEEIAASWQSYQK</sequence>
<comment type="caution">
    <text evidence="1">The sequence shown here is derived from an EMBL/GenBank/DDBJ whole genome shotgun (WGS) entry which is preliminary data.</text>
</comment>
<evidence type="ECO:0000313" key="2">
    <source>
        <dbReference type="Proteomes" id="UP001057455"/>
    </source>
</evidence>
<gene>
    <name evidence="1" type="ORF">BaOVIS_024140</name>
</gene>
<keyword evidence="2" id="KW-1185">Reference proteome</keyword>
<dbReference type="EMBL" id="BLIY01000017">
    <property type="protein sequence ID" value="GFE55010.1"/>
    <property type="molecule type" value="Genomic_DNA"/>
</dbReference>
<evidence type="ECO:0000313" key="1">
    <source>
        <dbReference type="EMBL" id="GFE55010.1"/>
    </source>
</evidence>
<dbReference type="AlphaFoldDB" id="A0A9W5TCJ9"/>